<gene>
    <name evidence="3" type="ORF">ACFOPH_10205</name>
</gene>
<dbReference type="Proteomes" id="UP001595665">
    <property type="component" value="Unassembled WGS sequence"/>
</dbReference>
<keyword evidence="2" id="KW-1133">Transmembrane helix</keyword>
<dbReference type="RefSeq" id="WP_379735074.1">
    <property type="nucleotide sequence ID" value="NZ_JBHRVV010000001.1"/>
</dbReference>
<reference evidence="4" key="1">
    <citation type="journal article" date="2019" name="Int. J. Syst. Evol. Microbiol.">
        <title>The Global Catalogue of Microorganisms (GCM) 10K type strain sequencing project: providing services to taxonomists for standard genome sequencing and annotation.</title>
        <authorList>
            <consortium name="The Broad Institute Genomics Platform"/>
            <consortium name="The Broad Institute Genome Sequencing Center for Infectious Disease"/>
            <person name="Wu L."/>
            <person name="Ma J."/>
        </authorList>
    </citation>
    <scope>NUCLEOTIDE SEQUENCE [LARGE SCALE GENOMIC DNA]</scope>
    <source>
        <strain evidence="4">CCM 7480</strain>
    </source>
</reference>
<keyword evidence="4" id="KW-1185">Reference proteome</keyword>
<dbReference type="EMBL" id="JBHRVV010000001">
    <property type="protein sequence ID" value="MFC3458614.1"/>
    <property type="molecule type" value="Genomic_DNA"/>
</dbReference>
<organism evidence="3 4">
    <name type="scientific">Massilia haematophila</name>
    <dbReference type="NCBI Taxonomy" id="457923"/>
    <lineage>
        <taxon>Bacteria</taxon>
        <taxon>Pseudomonadati</taxon>
        <taxon>Pseudomonadota</taxon>
        <taxon>Betaproteobacteria</taxon>
        <taxon>Burkholderiales</taxon>
        <taxon>Oxalobacteraceae</taxon>
        <taxon>Telluria group</taxon>
        <taxon>Massilia</taxon>
    </lineage>
</organism>
<dbReference type="InterPro" id="IPR011009">
    <property type="entry name" value="Kinase-like_dom_sf"/>
</dbReference>
<keyword evidence="2" id="KW-0812">Transmembrane</keyword>
<feature type="region of interest" description="Disordered" evidence="1">
    <location>
        <begin position="232"/>
        <end position="294"/>
    </location>
</feature>
<dbReference type="SUPFAM" id="SSF56112">
    <property type="entry name" value="Protein kinase-like (PK-like)"/>
    <property type="match status" value="1"/>
</dbReference>
<sequence>MTSHSTAIYTPFADGRKVRDIVEHSPALVTDAWCRQLLRQVLQSLEQQYASGAPHRPITPDSVVMLDSGEALLLPAADAPESATEATLGADLHALALVVHYAISAELPPEGPLGPRLYDDYSDQLTHTIDRCLGPNGRLRPKSIADLRAMLGIEAEAAPVAAETAPVGATMPAPAAVHAAPSLDERDPDITATPQPVVEDALVFHEAGRDGALQHAPAPDDATIALDRAADAPAMAAPDETAEAPPQPQPAPDAYARPALAATPLKPSSHPATPGAATPTMPTRPRQQPPAPRTRGVLERWAMVAGAAVVLLAAGGALYAHLNQDKTTGTADVAALSGPAQEQATRGLDAGEALVTSAASPAQAETAGELATAAQASRLDAAPPGAHPAAAGAARQADAVVNGTTYKLLIKPWGIVYVNGVDRGVSPPVKRLTLGEGQHTIRIVNPNFAEHVMTITAGGAESALIEHDFTAPAEGGK</sequence>
<feature type="compositionally biased region" description="Low complexity" evidence="1">
    <location>
        <begin position="271"/>
        <end position="286"/>
    </location>
</feature>
<accession>A0ABV7PHK2</accession>
<evidence type="ECO:0000313" key="4">
    <source>
        <dbReference type="Proteomes" id="UP001595665"/>
    </source>
</evidence>
<comment type="caution">
    <text evidence="3">The sequence shown here is derived from an EMBL/GenBank/DDBJ whole genome shotgun (WGS) entry which is preliminary data.</text>
</comment>
<keyword evidence="2" id="KW-0472">Membrane</keyword>
<feature type="transmembrane region" description="Helical" evidence="2">
    <location>
        <begin position="301"/>
        <end position="322"/>
    </location>
</feature>
<evidence type="ECO:0000256" key="2">
    <source>
        <dbReference type="SAM" id="Phobius"/>
    </source>
</evidence>
<proteinExistence type="predicted"/>
<evidence type="ECO:0000313" key="3">
    <source>
        <dbReference type="EMBL" id="MFC3458614.1"/>
    </source>
</evidence>
<evidence type="ECO:0008006" key="5">
    <source>
        <dbReference type="Google" id="ProtNLM"/>
    </source>
</evidence>
<name>A0ABV7PHK2_9BURK</name>
<protein>
    <recommendedName>
        <fullName evidence="5">PEGA domain-containing protein</fullName>
    </recommendedName>
</protein>
<evidence type="ECO:0000256" key="1">
    <source>
        <dbReference type="SAM" id="MobiDB-lite"/>
    </source>
</evidence>
<feature type="compositionally biased region" description="Low complexity" evidence="1">
    <location>
        <begin position="252"/>
        <end position="264"/>
    </location>
</feature>